<proteinExistence type="predicted"/>
<dbReference type="EMBL" id="CM011683">
    <property type="protein sequence ID" value="TMS14506.1"/>
    <property type="molecule type" value="Genomic_DNA"/>
</dbReference>
<organism evidence="1 2">
    <name type="scientific">Larimichthys crocea</name>
    <name type="common">Large yellow croaker</name>
    <name type="synonym">Pseudosciaena crocea</name>
    <dbReference type="NCBI Taxonomy" id="215358"/>
    <lineage>
        <taxon>Eukaryota</taxon>
        <taxon>Metazoa</taxon>
        <taxon>Chordata</taxon>
        <taxon>Craniata</taxon>
        <taxon>Vertebrata</taxon>
        <taxon>Euteleostomi</taxon>
        <taxon>Actinopterygii</taxon>
        <taxon>Neopterygii</taxon>
        <taxon>Teleostei</taxon>
        <taxon>Neoteleostei</taxon>
        <taxon>Acanthomorphata</taxon>
        <taxon>Eupercaria</taxon>
        <taxon>Sciaenidae</taxon>
        <taxon>Larimichthys</taxon>
    </lineage>
</organism>
<sequence length="296" mass="34741">MRRVNRRKYEKLLFGGHLKLRDLKIEAFQKRVPHRYLYKENIPRYPRPEFHVSHLKHDTNQDGLCGIRKDNGFKSPANDSLLWWSLVVGPDKITSAERRLLEATYPDRTEGQAQMQQSFLGKFSTSPVFQKSSSLGSYRFTFPLEEVLQAFSDQVCFGAQPVMRVFRTELYKTEVMYTVLVHSPTVEELFSHLSLLTDNPDCVCSYKDGHFIWRSEAMCKEHRYKLVQKHDEKQIEAEELSFPKYYVWDHVGVALHVDEHVPSLLILLRQSHLLFSICSKLKMKYEFCVYILKISG</sequence>
<evidence type="ECO:0000313" key="1">
    <source>
        <dbReference type="EMBL" id="TMS14506.1"/>
    </source>
</evidence>
<evidence type="ECO:0000313" key="2">
    <source>
        <dbReference type="Proteomes" id="UP000793456"/>
    </source>
</evidence>
<comment type="caution">
    <text evidence="1">The sequence shown here is derived from an EMBL/GenBank/DDBJ whole genome shotgun (WGS) entry which is preliminary data.</text>
</comment>
<protein>
    <submittedName>
        <fullName evidence="1">Uncharacterized protein</fullName>
    </submittedName>
</protein>
<reference evidence="1" key="1">
    <citation type="submission" date="2018-11" db="EMBL/GenBank/DDBJ databases">
        <title>The sequence and de novo assembly of Larimichthys crocea genome using PacBio and Hi-C technologies.</title>
        <authorList>
            <person name="Xu P."/>
            <person name="Chen B."/>
            <person name="Zhou Z."/>
            <person name="Ke Q."/>
            <person name="Wu Y."/>
            <person name="Bai H."/>
            <person name="Pu F."/>
        </authorList>
    </citation>
    <scope>NUCLEOTIDE SEQUENCE</scope>
    <source>
        <tissue evidence="1">Muscle</tissue>
    </source>
</reference>
<accession>A0ACD3R6A7</accession>
<dbReference type="Proteomes" id="UP000793456">
    <property type="component" value="Chromosome X"/>
</dbReference>
<name>A0ACD3R6A7_LARCR</name>
<gene>
    <name evidence="1" type="ORF">E3U43_022986</name>
</gene>
<keyword evidence="2" id="KW-1185">Reference proteome</keyword>